<dbReference type="EMBL" id="SHLC01000001">
    <property type="protein sequence ID" value="RZU66701.1"/>
    <property type="molecule type" value="Genomic_DNA"/>
</dbReference>
<comment type="caution">
    <text evidence="2">The sequence shown here is derived from an EMBL/GenBank/DDBJ whole genome shotgun (WGS) entry which is preliminary data.</text>
</comment>
<feature type="domain" description="SHOCT" evidence="1">
    <location>
        <begin position="76"/>
        <end position="103"/>
    </location>
</feature>
<evidence type="ECO:0000313" key="2">
    <source>
        <dbReference type="EMBL" id="RZU66701.1"/>
    </source>
</evidence>
<reference evidence="2 3" key="1">
    <citation type="submission" date="2019-02" db="EMBL/GenBank/DDBJ databases">
        <title>Sequencing the genomes of 1000 actinobacteria strains.</title>
        <authorList>
            <person name="Klenk H.-P."/>
        </authorList>
    </citation>
    <scope>NUCLEOTIDE SEQUENCE [LARGE SCALE GENOMIC DNA]</scope>
    <source>
        <strain evidence="2 3">DSM 18319</strain>
    </source>
</reference>
<dbReference type="Pfam" id="PF09851">
    <property type="entry name" value="SHOCT"/>
    <property type="match status" value="1"/>
</dbReference>
<dbReference type="RefSeq" id="WP_130506863.1">
    <property type="nucleotide sequence ID" value="NZ_SHLC01000001.1"/>
</dbReference>
<name>A0A4Q8AR50_9MICO</name>
<evidence type="ECO:0000313" key="3">
    <source>
        <dbReference type="Proteomes" id="UP000291483"/>
    </source>
</evidence>
<dbReference type="Proteomes" id="UP000291483">
    <property type="component" value="Unassembled WGS sequence"/>
</dbReference>
<dbReference type="AlphaFoldDB" id="A0A4Q8AR50"/>
<sequence>MLIRRFGRPGLLGLAARTAVVAGTATATAGAIRGHQMRKAEEQQEAAAYEQQYVPQAAPVAAQQPAVQSPGSGLTDKIKELAELHSSGALTDAEFSAAKQQLLGV</sequence>
<organism evidence="2 3">
    <name type="scientific">Microterricola gilva</name>
    <dbReference type="NCBI Taxonomy" id="393267"/>
    <lineage>
        <taxon>Bacteria</taxon>
        <taxon>Bacillati</taxon>
        <taxon>Actinomycetota</taxon>
        <taxon>Actinomycetes</taxon>
        <taxon>Micrococcales</taxon>
        <taxon>Microbacteriaceae</taxon>
        <taxon>Microterricola</taxon>
    </lineage>
</organism>
<proteinExistence type="predicted"/>
<accession>A0A4Q8AR50</accession>
<dbReference type="InterPro" id="IPR018649">
    <property type="entry name" value="SHOCT"/>
</dbReference>
<keyword evidence="3" id="KW-1185">Reference proteome</keyword>
<protein>
    <submittedName>
        <fullName evidence="2">Putative oligomerization/nucleic acid binding protein</fullName>
    </submittedName>
</protein>
<dbReference type="OrthoDB" id="5996503at2"/>
<evidence type="ECO:0000259" key="1">
    <source>
        <dbReference type="Pfam" id="PF09851"/>
    </source>
</evidence>
<gene>
    <name evidence="2" type="ORF">EV379_3067</name>
</gene>